<keyword evidence="2" id="KW-0812">Transmembrane</keyword>
<reference evidence="4 5" key="1">
    <citation type="journal article" date="2007" name="Science">
        <title>The Fusarium graminearum genome reveals a link between localized polymorphism and pathogen specialization.</title>
        <authorList>
            <person name="Cuomo C.A."/>
            <person name="Gueldener U."/>
            <person name="Xu J.-R."/>
            <person name="Trail F."/>
            <person name="Turgeon B.G."/>
            <person name="Di Pietro A."/>
            <person name="Walton J.D."/>
            <person name="Ma L.-J."/>
            <person name="Baker S.E."/>
            <person name="Rep M."/>
            <person name="Adam G."/>
            <person name="Antoniw J."/>
            <person name="Baldwin T."/>
            <person name="Calvo S.E."/>
            <person name="Chang Y.-L."/>
            <person name="DeCaprio D."/>
            <person name="Gale L.R."/>
            <person name="Gnerre S."/>
            <person name="Goswami R.S."/>
            <person name="Hammond-Kosack K."/>
            <person name="Harris L.J."/>
            <person name="Hilburn K."/>
            <person name="Kennell J.C."/>
            <person name="Kroken S."/>
            <person name="Magnuson J.K."/>
            <person name="Mannhaupt G."/>
            <person name="Mauceli E.W."/>
            <person name="Mewes H.-W."/>
            <person name="Mitterbauer R."/>
            <person name="Muehlbauer G."/>
            <person name="Muensterkoetter M."/>
            <person name="Nelson D."/>
            <person name="O'Donnell K."/>
            <person name="Ouellet T."/>
            <person name="Qi W."/>
            <person name="Quesneville H."/>
            <person name="Roncero M.I.G."/>
            <person name="Seong K.-Y."/>
            <person name="Tetko I.V."/>
            <person name="Urban M."/>
            <person name="Waalwijk C."/>
            <person name="Ward T.J."/>
            <person name="Yao J."/>
            <person name="Birren B.W."/>
            <person name="Kistler H.C."/>
        </authorList>
    </citation>
    <scope>NUCLEOTIDE SEQUENCE [LARGE SCALE GENOMIC DNA]</scope>
    <source>
        <strain evidence="5">ATCC MYA-4620 / CBS 123657 / FGSC 9075 / NRRL 31084 / PH-1</strain>
        <strain evidence="4">PH-1 / ATCC MYA-4620 / FGSC 9075 / NRRL 31084</strain>
    </source>
</reference>
<reference evidence="3 5" key="3">
    <citation type="journal article" date="2015" name="BMC Genomics">
        <title>The completed genome sequence of the pathogenic ascomycete fungus Fusarium graminearum.</title>
        <authorList>
            <person name="King R."/>
            <person name="Urban M."/>
            <person name="Hammond-Kosack M.C."/>
            <person name="Hassani-Pak K."/>
            <person name="Hammond-Kosack K.E."/>
        </authorList>
    </citation>
    <scope>NUCLEOTIDE SEQUENCE [LARGE SCALE GENOMIC DNA]</scope>
    <source>
        <strain evidence="5">ATCC MYA-4620 / CBS 123657 / FGSC 9075 / NRRL 31084 / PH-1</strain>
        <strain evidence="3">PH-1</strain>
    </source>
</reference>
<evidence type="ECO:0000256" key="2">
    <source>
        <dbReference type="SAM" id="Phobius"/>
    </source>
</evidence>
<name>A0A098DWA7_GIBZE</name>
<dbReference type="Proteomes" id="UP000070720">
    <property type="component" value="Chromosome 3"/>
</dbReference>
<dbReference type="AlphaFoldDB" id="A0A098DWA7"/>
<accession>A0A098DWA7</accession>
<sequence>MSPNEDLLDKLRADINREIKRRHQASRNTASATNKRPGDKTETVQHSPVPILNNHPLLHIIPTLSHQFTLLLFVGILIFVTIIFYFIGSAARFLKSTTIEFKDALSSFFGSMLAFTISLAPTFHAPTPAIPLSYVPQDVPSAFRYVEDWGPALDIESNGIKFLSAMVKDHSYPTLPIRKVNQLYDFNAYFQSELSPSLAQSRLEIRFLLDEAKSNPVSSIWNDKKWWKFWKPCCKCRLQAQLQALLATFLEAKESRTSLHSILEEINKKTVGDIRTETCRVAMDLKSEHMKQIREISLFNEAPDVYLVQLGTTAEIVTFGCEMAEVDQNLAQGTLAIMKKEMKFLENALSWLEFFARKMDLERLEVGAIQKRETVFLEWAEEWLEITGRYYIT</sequence>
<evidence type="ECO:0000313" key="4">
    <source>
        <dbReference type="EnsemblFungi" id="CEF86155"/>
    </source>
</evidence>
<evidence type="ECO:0000313" key="5">
    <source>
        <dbReference type="Proteomes" id="UP000070720"/>
    </source>
</evidence>
<dbReference type="EnsemblFungi" id="CEF86155">
    <property type="protein sequence ID" value="CEF86155"/>
    <property type="gene ID" value="FGRRES_11013_M"/>
</dbReference>
<feature type="region of interest" description="Disordered" evidence="1">
    <location>
        <begin position="22"/>
        <end position="46"/>
    </location>
</feature>
<feature type="transmembrane region" description="Helical" evidence="2">
    <location>
        <begin position="105"/>
        <end position="123"/>
    </location>
</feature>
<reference evidence="4" key="4">
    <citation type="submission" date="2017-01" db="UniProtKB">
        <authorList>
            <consortium name="EnsemblFungi"/>
        </authorList>
    </citation>
    <scope>IDENTIFICATION</scope>
    <source>
        <strain evidence="4">PH-1 / ATCC MYA-4620 / FGSC 9075 / NRRL 31084</strain>
    </source>
</reference>
<evidence type="ECO:0000256" key="1">
    <source>
        <dbReference type="SAM" id="MobiDB-lite"/>
    </source>
</evidence>
<keyword evidence="5" id="KW-1185">Reference proteome</keyword>
<proteinExistence type="predicted"/>
<dbReference type="InParanoid" id="A0A098DWA7"/>
<gene>
    <name evidence="4" type="primary">FG11013.1</name>
    <name evidence="3" type="ORF">FGRAMPH1_01T21015</name>
</gene>
<reference evidence="4 5" key="2">
    <citation type="journal article" date="2010" name="Nature">
        <title>Comparative genomics reveals mobile pathogenicity chromosomes in Fusarium.</title>
        <authorList>
            <person name="Ma L.J."/>
            <person name="van der Does H.C."/>
            <person name="Borkovich K.A."/>
            <person name="Coleman J.J."/>
            <person name="Daboussi M.J."/>
            <person name="Di Pietro A."/>
            <person name="Dufresne M."/>
            <person name="Freitag M."/>
            <person name="Grabherr M."/>
            <person name="Henrissat B."/>
            <person name="Houterman P.M."/>
            <person name="Kang S."/>
            <person name="Shim W.B."/>
            <person name="Woloshuk C."/>
            <person name="Xie X."/>
            <person name="Xu J.R."/>
            <person name="Antoniw J."/>
            <person name="Baker S.E."/>
            <person name="Bluhm B.H."/>
            <person name="Breakspear A."/>
            <person name="Brown D.W."/>
            <person name="Butchko R.A."/>
            <person name="Chapman S."/>
            <person name="Coulson R."/>
            <person name="Coutinho P.M."/>
            <person name="Danchin E.G."/>
            <person name="Diener A."/>
            <person name="Gale L.R."/>
            <person name="Gardiner D.M."/>
            <person name="Goff S."/>
            <person name="Hammond-Kosack K.E."/>
            <person name="Hilburn K."/>
            <person name="Hua-Van A."/>
            <person name="Jonkers W."/>
            <person name="Kazan K."/>
            <person name="Kodira C.D."/>
            <person name="Koehrsen M."/>
            <person name="Kumar L."/>
            <person name="Lee Y.H."/>
            <person name="Li L."/>
            <person name="Manners J.M."/>
            <person name="Miranda-Saavedra D."/>
            <person name="Mukherjee M."/>
            <person name="Park G."/>
            <person name="Park J."/>
            <person name="Park S.Y."/>
            <person name="Proctor R.H."/>
            <person name="Regev A."/>
            <person name="Ruiz-Roldan M.C."/>
            <person name="Sain D."/>
            <person name="Sakthikumar S."/>
            <person name="Sykes S."/>
            <person name="Schwartz D.C."/>
            <person name="Turgeon B.G."/>
            <person name="Wapinski I."/>
            <person name="Yoder O."/>
            <person name="Young S."/>
            <person name="Zeng Q."/>
            <person name="Zhou S."/>
            <person name="Galagan J."/>
            <person name="Cuomo C.A."/>
            <person name="Kistler H.C."/>
            <person name="Rep M."/>
        </authorList>
    </citation>
    <scope>GENOME REANNOTATION</scope>
    <source>
        <strain evidence="5">ATCC MYA-4620 / CBS 123657 / FGSC 9075 / NRRL 31084 / PH-1</strain>
        <strain evidence="4">PH-1 / ATCC MYA-4620 / FGSC 9075 / NRRL 31084</strain>
    </source>
</reference>
<protein>
    <submittedName>
        <fullName evidence="3">Chromosome 3, complete genome</fullName>
    </submittedName>
</protein>
<feature type="transmembrane region" description="Helical" evidence="2">
    <location>
        <begin position="68"/>
        <end position="93"/>
    </location>
</feature>
<organism evidence="3 5">
    <name type="scientific">Gibberella zeae (strain ATCC MYA-4620 / CBS 123657 / FGSC 9075 / NRRL 31084 / PH-1)</name>
    <name type="common">Wheat head blight fungus</name>
    <name type="synonym">Fusarium graminearum</name>
    <dbReference type="NCBI Taxonomy" id="229533"/>
    <lineage>
        <taxon>Eukaryota</taxon>
        <taxon>Fungi</taxon>
        <taxon>Dikarya</taxon>
        <taxon>Ascomycota</taxon>
        <taxon>Pezizomycotina</taxon>
        <taxon>Sordariomycetes</taxon>
        <taxon>Hypocreomycetidae</taxon>
        <taxon>Hypocreales</taxon>
        <taxon>Nectriaceae</taxon>
        <taxon>Fusarium</taxon>
    </lineage>
</organism>
<dbReference type="VEuPathDB" id="FungiDB:FGRAMPH1_01G21015"/>
<keyword evidence="2" id="KW-1133">Transmembrane helix</keyword>
<keyword evidence="2" id="KW-0472">Membrane</keyword>
<accession>A0A0E0SI92</accession>
<evidence type="ECO:0000313" key="3">
    <source>
        <dbReference type="EMBL" id="CEF86155.1"/>
    </source>
</evidence>
<dbReference type="EMBL" id="HG970334">
    <property type="protein sequence ID" value="CEF86155.1"/>
    <property type="molecule type" value="Genomic_DNA"/>
</dbReference>